<name>A0A410Q9D8_9FIRM</name>
<protein>
    <submittedName>
        <fullName evidence="2">GNAT family N-acetyltransferase</fullName>
    </submittedName>
</protein>
<evidence type="ECO:0000259" key="1">
    <source>
        <dbReference type="PROSITE" id="PS51186"/>
    </source>
</evidence>
<gene>
    <name evidence="2" type="ORF">EQM13_02370</name>
</gene>
<feature type="domain" description="N-acetyltransferase" evidence="1">
    <location>
        <begin position="4"/>
        <end position="157"/>
    </location>
</feature>
<dbReference type="PROSITE" id="PS51186">
    <property type="entry name" value="GNAT"/>
    <property type="match status" value="1"/>
</dbReference>
<dbReference type="CDD" id="cd04301">
    <property type="entry name" value="NAT_SF"/>
    <property type="match status" value="1"/>
</dbReference>
<dbReference type="InterPro" id="IPR000182">
    <property type="entry name" value="GNAT_dom"/>
</dbReference>
<keyword evidence="3" id="KW-1185">Reference proteome</keyword>
<organism evidence="2 3">
    <name type="scientific">Acidilutibacter cellobiosedens</name>
    <dbReference type="NCBI Taxonomy" id="2507161"/>
    <lineage>
        <taxon>Bacteria</taxon>
        <taxon>Bacillati</taxon>
        <taxon>Bacillota</taxon>
        <taxon>Tissierellia</taxon>
        <taxon>Tissierellales</taxon>
        <taxon>Acidilutibacteraceae</taxon>
        <taxon>Acidilutibacter</taxon>
    </lineage>
</organism>
<dbReference type="AlphaFoldDB" id="A0A410Q9D8"/>
<dbReference type="SUPFAM" id="SSF55729">
    <property type="entry name" value="Acyl-CoA N-acyltransferases (Nat)"/>
    <property type="match status" value="1"/>
</dbReference>
<evidence type="ECO:0000313" key="2">
    <source>
        <dbReference type="EMBL" id="QAT60498.1"/>
    </source>
</evidence>
<proteinExistence type="predicted"/>
<dbReference type="OrthoDB" id="423921at2"/>
<evidence type="ECO:0000313" key="3">
    <source>
        <dbReference type="Proteomes" id="UP000287969"/>
    </source>
</evidence>
<dbReference type="Gene3D" id="3.40.630.30">
    <property type="match status" value="1"/>
</dbReference>
<dbReference type="RefSeq" id="WP_128751855.1">
    <property type="nucleotide sequence ID" value="NZ_CP035282.1"/>
</dbReference>
<keyword evidence="2" id="KW-0808">Transferase</keyword>
<dbReference type="Pfam" id="PF00583">
    <property type="entry name" value="Acetyltransf_1"/>
    <property type="match status" value="1"/>
</dbReference>
<sequence length="163" mass="19254">MKNYVLGILTENYAKEICDWKYEGDYSVYNFSDWGTVVKNGWDLSLRDKREKEFLSILLDGELIAYGRIIEDRGKTFIGVGLKPSWCGKGYGKDIMNLLIEECKKRFPDNPIALEVRIFNKRAVKCYQTVGFRIKDKYIKNTFNGKDEFYYMEYEKEPARKFV</sequence>
<dbReference type="InterPro" id="IPR016181">
    <property type="entry name" value="Acyl_CoA_acyltransferase"/>
</dbReference>
<dbReference type="EMBL" id="CP035282">
    <property type="protein sequence ID" value="QAT60498.1"/>
    <property type="molecule type" value="Genomic_DNA"/>
</dbReference>
<reference evidence="3" key="1">
    <citation type="submission" date="2019-01" db="EMBL/GenBank/DDBJ databases">
        <title>Draft genomes of a novel of Sporanaerobacter strains.</title>
        <authorList>
            <person name="Ma S."/>
        </authorList>
    </citation>
    <scope>NUCLEOTIDE SEQUENCE [LARGE SCALE GENOMIC DNA]</scope>
    <source>
        <strain evidence="3">NJN-17</strain>
    </source>
</reference>
<dbReference type="GO" id="GO:0016747">
    <property type="term" value="F:acyltransferase activity, transferring groups other than amino-acyl groups"/>
    <property type="evidence" value="ECO:0007669"/>
    <property type="project" value="InterPro"/>
</dbReference>
<accession>A0A410Q9D8</accession>
<dbReference type="Proteomes" id="UP000287969">
    <property type="component" value="Chromosome"/>
</dbReference>
<dbReference type="KEGG" id="spoa:EQM13_02370"/>